<dbReference type="GO" id="GO:0055085">
    <property type="term" value="P:transmembrane transport"/>
    <property type="evidence" value="ECO:0007669"/>
    <property type="project" value="InterPro"/>
</dbReference>
<accession>A0A5Q2TPL1</accession>
<keyword evidence="10" id="KW-1185">Reference proteome</keyword>
<evidence type="ECO:0000256" key="6">
    <source>
        <dbReference type="ARBA" id="ARBA00023136"/>
    </source>
</evidence>
<evidence type="ECO:0000256" key="7">
    <source>
        <dbReference type="RuleBase" id="RU363032"/>
    </source>
</evidence>
<evidence type="ECO:0000256" key="1">
    <source>
        <dbReference type="ARBA" id="ARBA00004651"/>
    </source>
</evidence>
<dbReference type="InterPro" id="IPR000515">
    <property type="entry name" value="MetI-like"/>
</dbReference>
<dbReference type="PANTHER" id="PTHR43744:SF2">
    <property type="entry name" value="ARABINOOLIGOSACCHARIDES TRANSPORT SYSTEM PERMEASE PROTEIN ARAQ"/>
    <property type="match status" value="1"/>
</dbReference>
<keyword evidence="6 7" id="KW-0472">Membrane</keyword>
<comment type="subcellular location">
    <subcellularLocation>
        <location evidence="1 7">Cell membrane</location>
        <topology evidence="1 7">Multi-pass membrane protein</topology>
    </subcellularLocation>
</comment>
<dbReference type="KEGG" id="grc:GI584_18845"/>
<dbReference type="AlphaFoldDB" id="A0A5Q2TPL1"/>
<evidence type="ECO:0000256" key="4">
    <source>
        <dbReference type="ARBA" id="ARBA00022692"/>
    </source>
</evidence>
<dbReference type="SUPFAM" id="SSF161098">
    <property type="entry name" value="MetI-like"/>
    <property type="match status" value="1"/>
</dbReference>
<feature type="domain" description="ABC transmembrane type-1" evidence="8">
    <location>
        <begin position="76"/>
        <end position="265"/>
    </location>
</feature>
<feature type="transmembrane region" description="Helical" evidence="7">
    <location>
        <begin position="12"/>
        <end position="35"/>
    </location>
</feature>
<dbReference type="RefSeq" id="WP_153792192.1">
    <property type="nucleotide sequence ID" value="NZ_CP045915.1"/>
</dbReference>
<sequence length="280" mass="31605">MKNKNRISSLFIFTYFIIVCGIALFPFFAIIMAGFKPTADLMRYGVDLSIKLDQFTLDNFKTLFSTRTGEVYFHWYKNSLIISFFYTCFSLLFSSLVGYGFGVYDFKGKNSLFVLVLIVMMLPVEILILPLYKMIISVGLIDTFTGVIAPFAVAPIAIFFFRQFAAGLPRELMDAGRIDGCSEYGLYFRIMMPLMLPAFGAMAILQGMRSWNDLLWPLIVLRTDLNFTLPIGLTALISPYEDNLDVLISGSIMTIVPMILLFLFFQRYFVAGLTAGGIKG</sequence>
<evidence type="ECO:0000256" key="2">
    <source>
        <dbReference type="ARBA" id="ARBA00022448"/>
    </source>
</evidence>
<keyword evidence="4 7" id="KW-0812">Transmembrane</keyword>
<name>A0A5Q2TPL1_9BACI</name>
<dbReference type="Gene3D" id="1.10.3720.10">
    <property type="entry name" value="MetI-like"/>
    <property type="match status" value="1"/>
</dbReference>
<dbReference type="PANTHER" id="PTHR43744">
    <property type="entry name" value="ABC TRANSPORTER PERMEASE PROTEIN MG189-RELATED-RELATED"/>
    <property type="match status" value="1"/>
</dbReference>
<comment type="similarity">
    <text evidence="7">Belongs to the binding-protein-dependent transport system permease family.</text>
</comment>
<proteinExistence type="inferred from homology"/>
<keyword evidence="5 7" id="KW-1133">Transmembrane helix</keyword>
<gene>
    <name evidence="9" type="ORF">GI584_18845</name>
</gene>
<dbReference type="Pfam" id="PF00528">
    <property type="entry name" value="BPD_transp_1"/>
    <property type="match status" value="1"/>
</dbReference>
<evidence type="ECO:0000256" key="5">
    <source>
        <dbReference type="ARBA" id="ARBA00022989"/>
    </source>
</evidence>
<organism evidence="9 10">
    <name type="scientific">Gracilibacillus salitolerans</name>
    <dbReference type="NCBI Taxonomy" id="2663022"/>
    <lineage>
        <taxon>Bacteria</taxon>
        <taxon>Bacillati</taxon>
        <taxon>Bacillota</taxon>
        <taxon>Bacilli</taxon>
        <taxon>Bacillales</taxon>
        <taxon>Bacillaceae</taxon>
        <taxon>Gracilibacillus</taxon>
    </lineage>
</organism>
<feature type="transmembrane region" description="Helical" evidence="7">
    <location>
        <begin position="80"/>
        <end position="100"/>
    </location>
</feature>
<evidence type="ECO:0000313" key="9">
    <source>
        <dbReference type="EMBL" id="QGH35983.1"/>
    </source>
</evidence>
<dbReference type="GO" id="GO:0005886">
    <property type="term" value="C:plasma membrane"/>
    <property type="evidence" value="ECO:0007669"/>
    <property type="project" value="UniProtKB-SubCell"/>
</dbReference>
<evidence type="ECO:0000259" key="8">
    <source>
        <dbReference type="PROSITE" id="PS50928"/>
    </source>
</evidence>
<keyword evidence="2 7" id="KW-0813">Transport</keyword>
<feature type="transmembrane region" description="Helical" evidence="7">
    <location>
        <begin position="244"/>
        <end position="265"/>
    </location>
</feature>
<keyword evidence="3" id="KW-1003">Cell membrane</keyword>
<protein>
    <submittedName>
        <fullName evidence="9">ABC transporter permease subunit</fullName>
    </submittedName>
</protein>
<dbReference type="PROSITE" id="PS50928">
    <property type="entry name" value="ABC_TM1"/>
    <property type="match status" value="1"/>
</dbReference>
<feature type="transmembrane region" description="Helical" evidence="7">
    <location>
        <begin position="144"/>
        <end position="165"/>
    </location>
</feature>
<reference evidence="9 10" key="1">
    <citation type="submission" date="2019-11" db="EMBL/GenBank/DDBJ databases">
        <title>Gracilibacillus salitolerans sp. nov., a moderate halophile isolated from a saline soil in northwest China.</title>
        <authorList>
            <person name="Gan L."/>
        </authorList>
    </citation>
    <scope>NUCLEOTIDE SEQUENCE [LARGE SCALE GENOMIC DNA]</scope>
    <source>
        <strain evidence="9 10">SCU50</strain>
    </source>
</reference>
<feature type="transmembrane region" description="Helical" evidence="7">
    <location>
        <begin position="186"/>
        <end position="208"/>
    </location>
</feature>
<dbReference type="InterPro" id="IPR035906">
    <property type="entry name" value="MetI-like_sf"/>
</dbReference>
<feature type="transmembrane region" description="Helical" evidence="7">
    <location>
        <begin position="112"/>
        <end position="132"/>
    </location>
</feature>
<evidence type="ECO:0000313" key="10">
    <source>
        <dbReference type="Proteomes" id="UP000339690"/>
    </source>
</evidence>
<evidence type="ECO:0000256" key="3">
    <source>
        <dbReference type="ARBA" id="ARBA00022475"/>
    </source>
</evidence>
<dbReference type="EMBL" id="CP045915">
    <property type="protein sequence ID" value="QGH35983.1"/>
    <property type="molecule type" value="Genomic_DNA"/>
</dbReference>
<dbReference type="CDD" id="cd06261">
    <property type="entry name" value="TM_PBP2"/>
    <property type="match status" value="1"/>
</dbReference>
<dbReference type="Proteomes" id="UP000339690">
    <property type="component" value="Chromosome"/>
</dbReference>